<dbReference type="AlphaFoldDB" id="A0A839TE61"/>
<keyword evidence="3" id="KW-1185">Reference proteome</keyword>
<organism evidence="2 3">
    <name type="scientific">Psychrobacter luti</name>
    <dbReference type="NCBI Taxonomy" id="198481"/>
    <lineage>
        <taxon>Bacteria</taxon>
        <taxon>Pseudomonadati</taxon>
        <taxon>Pseudomonadota</taxon>
        <taxon>Gammaproteobacteria</taxon>
        <taxon>Moraxellales</taxon>
        <taxon>Moraxellaceae</taxon>
        <taxon>Psychrobacter</taxon>
    </lineage>
</organism>
<protein>
    <recommendedName>
        <fullName evidence="1">DUF2357 domain-containing protein</fullName>
    </recommendedName>
</protein>
<sequence length="799" mass="93399">MPVLYFNSEDGTFCQIELSEAKLPKVIANQMHLCKEVWSNVTGLKFNQQYSDITDLSKQPLFFEWQQLNFLFECENNELFPAPYALYINDVLEPSIRCKKFGGKYRLMGFTKLGNAVGRTKFSIRDSRNKTVFELGAEVFPEKLDYKDDFSAMLDEITEIIYSLAFDVFKKTYASTKVHTTYHQTLSEWLNLYKVLATSFEQSIDTILRTPKSEIKRSLEVKPIDLVRKVSRKSLLSALRKPDRYCRGGGLSLTNDIKISHLQEQKREISYDTQENRFVVWAIKDVIKTLTFLISQVGSKPESKKLEIEIQLLKLHQRKLRHRLQAPVFSSVANFNNQQQFSTTLTMAPGYKEFYHRYLLLRKGLTLADNAIFNMDYKDIATLYEYWCFLKTVKLLRDNPKYDLTGSDIVKIEHYRFNVTLKKGEESAVHFRQRSSNDEISLYFNRTFKRDKHTYTFDQRPDNFIEFSRAGYGSNKDKKKFKVVLDAKYRFERGQSQDNKTKNPYGPPVDTIAQLHRYRDALLWEEDFDDSVRIANKSIGGVILFPYPNAEEEFKDHPYYKSIDRVNIGAVPLQPGHNRQNVLYQRYLESLFEQSGESIHERRVHFDTREYDTKKQAQSDLVMVGMVPAQNRDGRRKYHATAKVYYTEWAKNPTFPLEKAKIIALYDQVDKKIYATAKVLKVEFLLGKELKETGTTWPPSYEDKKYCVYHLDELTEVELYAGLQMQGHRQGRFFVSNIGLQLALEHNNADLLFINAWEKYKEWKTLSTQSSKVSIKRKTQSSNVGKDISELEFIPESSE</sequence>
<dbReference type="Proteomes" id="UP000588111">
    <property type="component" value="Unassembled WGS sequence"/>
</dbReference>
<evidence type="ECO:0000313" key="2">
    <source>
        <dbReference type="EMBL" id="MBB3107380.1"/>
    </source>
</evidence>
<reference evidence="2 3" key="1">
    <citation type="submission" date="2020-08" db="EMBL/GenBank/DDBJ databases">
        <title>Genomic Encyclopedia of Type Strains, Phase III (KMG-III): the genomes of soil and plant-associated and newly described type strains.</title>
        <authorList>
            <person name="Whitman W."/>
        </authorList>
    </citation>
    <scope>NUCLEOTIDE SEQUENCE [LARGE SCALE GENOMIC DNA]</scope>
    <source>
        <strain evidence="2 3">CECT 5885</strain>
    </source>
</reference>
<dbReference type="Pfam" id="PF04411">
    <property type="entry name" value="PDDEXK_7"/>
    <property type="match status" value="1"/>
</dbReference>
<evidence type="ECO:0000259" key="1">
    <source>
        <dbReference type="Pfam" id="PF09823"/>
    </source>
</evidence>
<dbReference type="Pfam" id="PF09823">
    <property type="entry name" value="DUF2357"/>
    <property type="match status" value="1"/>
</dbReference>
<evidence type="ECO:0000313" key="3">
    <source>
        <dbReference type="Proteomes" id="UP000588111"/>
    </source>
</evidence>
<dbReference type="RefSeq" id="WP_183620884.1">
    <property type="nucleotide sequence ID" value="NZ_CAJHAH010000005.1"/>
</dbReference>
<proteinExistence type="predicted"/>
<dbReference type="InterPro" id="IPR007505">
    <property type="entry name" value="PDDEXK_7"/>
</dbReference>
<name>A0A839TE61_9GAMM</name>
<comment type="caution">
    <text evidence="2">The sequence shown here is derived from an EMBL/GenBank/DDBJ whole genome shotgun (WGS) entry which is preliminary data.</text>
</comment>
<dbReference type="InterPro" id="IPR018633">
    <property type="entry name" value="DUF2357"/>
</dbReference>
<gene>
    <name evidence="2" type="ORF">FHS24_001905</name>
</gene>
<accession>A0A839TE61</accession>
<dbReference type="EMBL" id="JACHXL010000004">
    <property type="protein sequence ID" value="MBB3107380.1"/>
    <property type="molecule type" value="Genomic_DNA"/>
</dbReference>
<feature type="domain" description="DUF2357" evidence="1">
    <location>
        <begin position="110"/>
        <end position="358"/>
    </location>
</feature>